<evidence type="ECO:0000259" key="2">
    <source>
        <dbReference type="Pfam" id="PF07171"/>
    </source>
</evidence>
<dbReference type="Proteomes" id="UP000248021">
    <property type="component" value="Unassembled WGS sequence"/>
</dbReference>
<keyword evidence="1" id="KW-0378">Hydrolase</keyword>
<evidence type="ECO:0000256" key="1">
    <source>
        <dbReference type="PIRNR" id="PIRNR012702"/>
    </source>
</evidence>
<protein>
    <recommendedName>
        <fullName evidence="1">Microcystinase C</fullName>
        <shortName evidence="1">MlrC</shortName>
    </recommendedName>
</protein>
<comment type="cofactor">
    <cofactor evidence="1">
        <name>Zn(2+)</name>
        <dbReference type="ChEBI" id="CHEBI:29105"/>
    </cofactor>
    <text evidence="1">Binds 1 zinc ion per subunit.</text>
</comment>
<keyword evidence="5" id="KW-1185">Reference proteome</keyword>
<reference evidence="4 5" key="1">
    <citation type="submission" date="2018-05" db="EMBL/GenBank/DDBJ databases">
        <title>Genomic Encyclopedia of Type Strains, Phase IV (KMG-IV): sequencing the most valuable type-strain genomes for metagenomic binning, comparative biology and taxonomic classification.</title>
        <authorList>
            <person name="Goeker M."/>
        </authorList>
    </citation>
    <scope>NUCLEOTIDE SEQUENCE [LARGE SCALE GENOMIC DNA]</scope>
    <source>
        <strain evidence="4 5">DSM 6462</strain>
    </source>
</reference>
<dbReference type="InterPro" id="IPR009197">
    <property type="entry name" value="MlrC"/>
</dbReference>
<dbReference type="InterPro" id="IPR015995">
    <property type="entry name" value="MlrC_N"/>
</dbReference>
<evidence type="ECO:0000313" key="5">
    <source>
        <dbReference type="Proteomes" id="UP000248021"/>
    </source>
</evidence>
<dbReference type="OrthoDB" id="9782658at2"/>
<keyword evidence="1" id="KW-0479">Metal-binding</keyword>
<keyword evidence="1" id="KW-0482">Metalloprotease</keyword>
<dbReference type="RefSeq" id="WP_110376322.1">
    <property type="nucleotide sequence ID" value="NZ_JAHBRY010000001.1"/>
</dbReference>
<dbReference type="InterPro" id="IPR010799">
    <property type="entry name" value="MlrC_C"/>
</dbReference>
<feature type="domain" description="Microcystin LR degradation protein MlrC N-terminal" evidence="3">
    <location>
        <begin position="3"/>
        <end position="289"/>
    </location>
</feature>
<dbReference type="Pfam" id="PF07171">
    <property type="entry name" value="MlrC_C"/>
    <property type="match status" value="1"/>
</dbReference>
<evidence type="ECO:0000259" key="3">
    <source>
        <dbReference type="Pfam" id="PF07364"/>
    </source>
</evidence>
<comment type="caution">
    <text evidence="4">The sequence shown here is derived from an EMBL/GenBank/DDBJ whole genome shotgun (WGS) entry which is preliminary data.</text>
</comment>
<name>A0A2V3U294_9HYPH</name>
<evidence type="ECO:0000313" key="4">
    <source>
        <dbReference type="EMBL" id="PXW56607.1"/>
    </source>
</evidence>
<organism evidence="4 5">
    <name type="scientific">Chelatococcus asaccharovorans</name>
    <dbReference type="NCBI Taxonomy" id="28210"/>
    <lineage>
        <taxon>Bacteria</taxon>
        <taxon>Pseudomonadati</taxon>
        <taxon>Pseudomonadota</taxon>
        <taxon>Alphaproteobacteria</taxon>
        <taxon>Hyphomicrobiales</taxon>
        <taxon>Chelatococcaceae</taxon>
        <taxon>Chelatococcus</taxon>
    </lineage>
</organism>
<dbReference type="EMBL" id="QJJK01000008">
    <property type="protein sequence ID" value="PXW56607.1"/>
    <property type="molecule type" value="Genomic_DNA"/>
</dbReference>
<dbReference type="GO" id="GO:0008237">
    <property type="term" value="F:metallopeptidase activity"/>
    <property type="evidence" value="ECO:0007669"/>
    <property type="project" value="UniProtKB-KW"/>
</dbReference>
<proteinExistence type="inferred from homology"/>
<feature type="domain" description="Microcystin LR degradation protein MlrC C-terminal" evidence="2">
    <location>
        <begin position="299"/>
        <end position="471"/>
    </location>
</feature>
<keyword evidence="1" id="KW-0645">Protease</keyword>
<dbReference type="Pfam" id="PF07364">
    <property type="entry name" value="DUF1485"/>
    <property type="match status" value="1"/>
</dbReference>
<dbReference type="GO" id="GO:0006508">
    <property type="term" value="P:proteolysis"/>
    <property type="evidence" value="ECO:0007669"/>
    <property type="project" value="UniProtKB-KW"/>
</dbReference>
<dbReference type="GO" id="GO:0046872">
    <property type="term" value="F:metal ion binding"/>
    <property type="evidence" value="ECO:0007669"/>
    <property type="project" value="UniProtKB-KW"/>
</dbReference>
<sequence length="497" mass="53920">MKRILVADCKQEISSFNPLPSGYENFHIRRGAELYEQRGTNQELGGAFAVFEARPDIEIVPAIGARSGSAGILSAEGWKRLSDEILATIFAKLDGVDGIYFSMHGAMAAEGELDPEGYLLMKLRERVGPDMPIVISLDLHGILTDRMLRQVNGFTIYWTYPHVDFADTGRRAAELLLNIMDNNLRPVAARVVMPALVRGDELITKSGCYGDLLRDCRRLEEEGKALAAGIMIGNPFTDVPELCSQVLVITDGDRETAEREAVRLAEEFWPQRFRMQGKLISLDRAIAQARTMPGPLIFTDAADATSSGASGDSNAIIAALSSAGYDKKVLAPIVDAKAAAAAHAAGVGATIEVTLGGTVDPARFTPMKVTAKVKLLSDGEAVLETMKAPLSAGPTAVLTFGSFTVVVMSRSVSLFDRAMYYANGLDPLDFDLIVVKSPHTEYHMFEEWCEHNFNIDAPGSTSANLKSLGHTICARPMYPMEPDVTFSPQPVIYNLKG</sequence>
<dbReference type="PIRSF" id="PIRSF012702">
    <property type="entry name" value="UCP012702"/>
    <property type="match status" value="1"/>
</dbReference>
<dbReference type="AlphaFoldDB" id="A0A2V3U294"/>
<accession>A0A2V3U294</accession>
<comment type="similarity">
    <text evidence="1">Belongs to the peptidase M81 family.</text>
</comment>
<comment type="function">
    <text evidence="1">Involved in peptidolytic degradation of cyclic heptapeptide hepatotoxin microcystin (MC).</text>
</comment>
<gene>
    <name evidence="4" type="ORF">C7450_108360</name>
</gene>